<sequence>MGLFSRRGRKRGSQVVEAPTTTTAPPTSDQPGRGENLVTQRQVSDSQAIERELTELKERYQTLTVRLKQQLLTDQERQQKQLDELGDRQAELQQQIRAVRSEQETQSQAKSNQDRDLALAQRLNQQKLTRLQHDDERLTETIATHQQQLDTIREKLKTEFGTAFIAHPVKFDKAMSYFLFSADLVASLSDDMRRSMQAMMGFVSDRAQSALNVLTVNYNDNLPQIWDEYRRLGLVDQSAGLFNLYYTLQDKHPGHPDVPRVPKVAGTHAQRNAAGQVVALKNDQQQAVVEIQYRPSGEIWYVTYLDDGLAHHRDVYDVEGHLSVTQYLDQERHVRVVQELFYRSDDTVAIKKDYGTNQSLQIQLLNQSEQPFKTFTSEIDFLMWWLTAVLGRQRSGLIIGIDSPLFASWLKQINSDLQVLPIVTAATLDSPFVAQILAGESPIKALLAADDDVYATLEKRLQVDLAISVVPSV</sequence>
<keyword evidence="4" id="KW-1185">Reference proteome</keyword>
<feature type="compositionally biased region" description="Basic residues" evidence="2">
    <location>
        <begin position="1"/>
        <end position="12"/>
    </location>
</feature>
<name>A0ABV6K0P0_9LACO</name>
<evidence type="ECO:0000256" key="2">
    <source>
        <dbReference type="SAM" id="MobiDB-lite"/>
    </source>
</evidence>
<evidence type="ECO:0000256" key="1">
    <source>
        <dbReference type="SAM" id="Coils"/>
    </source>
</evidence>
<reference evidence="3 4" key="1">
    <citation type="submission" date="2024-09" db="EMBL/GenBank/DDBJ databases">
        <authorList>
            <person name="Sun Q."/>
            <person name="Mori K."/>
        </authorList>
    </citation>
    <scope>NUCLEOTIDE SEQUENCE [LARGE SCALE GENOMIC DNA]</scope>
    <source>
        <strain evidence="3 4">TBRC 4575</strain>
    </source>
</reference>
<dbReference type="RefSeq" id="WP_137644777.1">
    <property type="nucleotide sequence ID" value="NZ_BAABRM010000029.1"/>
</dbReference>
<protein>
    <recommendedName>
        <fullName evidence="5">Chromosome partition protein Smc</fullName>
    </recommendedName>
</protein>
<dbReference type="EMBL" id="JBHLUK010000010">
    <property type="protein sequence ID" value="MFC0423026.1"/>
    <property type="molecule type" value="Genomic_DNA"/>
</dbReference>
<feature type="compositionally biased region" description="Low complexity" evidence="2">
    <location>
        <begin position="18"/>
        <end position="27"/>
    </location>
</feature>
<feature type="compositionally biased region" description="Polar residues" evidence="2">
    <location>
        <begin position="37"/>
        <end position="46"/>
    </location>
</feature>
<comment type="caution">
    <text evidence="3">The sequence shown here is derived from an EMBL/GenBank/DDBJ whole genome shotgun (WGS) entry which is preliminary data.</text>
</comment>
<evidence type="ECO:0008006" key="5">
    <source>
        <dbReference type="Google" id="ProtNLM"/>
    </source>
</evidence>
<gene>
    <name evidence="3" type="ORF">ACFFGS_02430</name>
</gene>
<keyword evidence="1" id="KW-0175">Coiled coil</keyword>
<proteinExistence type="predicted"/>
<evidence type="ECO:0000313" key="3">
    <source>
        <dbReference type="EMBL" id="MFC0423026.1"/>
    </source>
</evidence>
<accession>A0ABV6K0P0</accession>
<organism evidence="3 4">
    <name type="scientific">Lactiplantibacillus plajomi</name>
    <dbReference type="NCBI Taxonomy" id="1457217"/>
    <lineage>
        <taxon>Bacteria</taxon>
        <taxon>Bacillati</taxon>
        <taxon>Bacillota</taxon>
        <taxon>Bacilli</taxon>
        <taxon>Lactobacillales</taxon>
        <taxon>Lactobacillaceae</taxon>
        <taxon>Lactiplantibacillus</taxon>
    </lineage>
</organism>
<feature type="coiled-coil region" evidence="1">
    <location>
        <begin position="46"/>
        <end position="102"/>
    </location>
</feature>
<dbReference type="Proteomes" id="UP001589855">
    <property type="component" value="Unassembled WGS sequence"/>
</dbReference>
<feature type="region of interest" description="Disordered" evidence="2">
    <location>
        <begin position="1"/>
        <end position="46"/>
    </location>
</feature>
<evidence type="ECO:0000313" key="4">
    <source>
        <dbReference type="Proteomes" id="UP001589855"/>
    </source>
</evidence>